<dbReference type="Gene3D" id="3.30.160.570">
    <property type="entry name" value="Ncd80 complex, Spc24 subunit"/>
    <property type="match status" value="1"/>
</dbReference>
<reference evidence="2 3" key="1">
    <citation type="journal article" date="2018" name="Proc. Natl. Acad. Sci. U.S.A.">
        <title>Draft genome sequence of Camellia sinensis var. sinensis provides insights into the evolution of the tea genome and tea quality.</title>
        <authorList>
            <person name="Wei C."/>
            <person name="Yang H."/>
            <person name="Wang S."/>
            <person name="Zhao J."/>
            <person name="Liu C."/>
            <person name="Gao L."/>
            <person name="Xia E."/>
            <person name="Lu Y."/>
            <person name="Tai Y."/>
            <person name="She G."/>
            <person name="Sun J."/>
            <person name="Cao H."/>
            <person name="Tong W."/>
            <person name="Gao Q."/>
            <person name="Li Y."/>
            <person name="Deng W."/>
            <person name="Jiang X."/>
            <person name="Wang W."/>
            <person name="Chen Q."/>
            <person name="Zhang S."/>
            <person name="Li H."/>
            <person name="Wu J."/>
            <person name="Wang P."/>
            <person name="Li P."/>
            <person name="Shi C."/>
            <person name="Zheng F."/>
            <person name="Jian J."/>
            <person name="Huang B."/>
            <person name="Shan D."/>
            <person name="Shi M."/>
            <person name="Fang C."/>
            <person name="Yue Y."/>
            <person name="Li F."/>
            <person name="Li D."/>
            <person name="Wei S."/>
            <person name="Han B."/>
            <person name="Jiang C."/>
            <person name="Yin Y."/>
            <person name="Xia T."/>
            <person name="Zhang Z."/>
            <person name="Bennetzen J.L."/>
            <person name="Zhao S."/>
            <person name="Wan X."/>
        </authorList>
    </citation>
    <scope>NUCLEOTIDE SEQUENCE [LARGE SCALE GENOMIC DNA]</scope>
    <source>
        <strain evidence="3">cv. Shuchazao</strain>
        <tissue evidence="2">Leaf</tissue>
    </source>
</reference>
<evidence type="ECO:0000313" key="2">
    <source>
        <dbReference type="EMBL" id="THF96003.1"/>
    </source>
</evidence>
<sequence length="282" mass="31629">MGDLSRKTDVKSVIAYSDDLVGFLSDEKDVNNLTQHLEQSKVLQSQCDADYNDVLSLLQGNKVAPALLAMGFDEMVSAEVQQLVSEQDLKFDSLGEGMLPAGRCWGDCWLGFGPASCCGRGLGSACYITDKLLHASDYQKRIDVSKKKSDEARSEAASDAEMDLLQQELEEEFQRELLIGDLFVNSVNTVITNEINDLENQRASVEERREILRKLEQDEMRAQMKLSMYASVTNIIPNLHENSKISGHIVKRDRKAVEKFEFDPSEATAFDTCNNIWNMISL</sequence>
<name>A0A4S4D2L5_CAMSN</name>
<comment type="caution">
    <text evidence="2">The sequence shown here is derived from an EMBL/GenBank/DDBJ whole genome shotgun (WGS) entry which is preliminary data.</text>
</comment>
<dbReference type="GO" id="GO:0051983">
    <property type="term" value="P:regulation of chromosome segregation"/>
    <property type="evidence" value="ECO:0007669"/>
    <property type="project" value="InterPro"/>
</dbReference>
<keyword evidence="3" id="KW-1185">Reference proteome</keyword>
<dbReference type="EMBL" id="SDRB02013070">
    <property type="protein sequence ID" value="THF96003.1"/>
    <property type="molecule type" value="Genomic_DNA"/>
</dbReference>
<proteinExistence type="predicted"/>
<keyword evidence="1" id="KW-0175">Coiled coil</keyword>
<dbReference type="AlphaFoldDB" id="A0A4S4D2L5"/>
<gene>
    <name evidence="2" type="ORF">TEA_011818</name>
</gene>
<feature type="coiled-coil region" evidence="1">
    <location>
        <begin position="188"/>
        <end position="218"/>
    </location>
</feature>
<dbReference type="InterPro" id="IPR044951">
    <property type="entry name" value="SPC24-like"/>
</dbReference>
<accession>A0A4S4D2L5</accession>
<protein>
    <submittedName>
        <fullName evidence="2">Uncharacterized protein</fullName>
    </submittedName>
</protein>
<evidence type="ECO:0000313" key="3">
    <source>
        <dbReference type="Proteomes" id="UP000306102"/>
    </source>
</evidence>
<dbReference type="STRING" id="542762.A0A4S4D2L5"/>
<dbReference type="PANTHER" id="PTHR35730">
    <property type="entry name" value="KINETOCHORE PROTEIN SPC24 HOMOLOG-RELATED"/>
    <property type="match status" value="1"/>
</dbReference>
<organism evidence="2 3">
    <name type="scientific">Camellia sinensis var. sinensis</name>
    <name type="common">China tea</name>
    <dbReference type="NCBI Taxonomy" id="542762"/>
    <lineage>
        <taxon>Eukaryota</taxon>
        <taxon>Viridiplantae</taxon>
        <taxon>Streptophyta</taxon>
        <taxon>Embryophyta</taxon>
        <taxon>Tracheophyta</taxon>
        <taxon>Spermatophyta</taxon>
        <taxon>Magnoliopsida</taxon>
        <taxon>eudicotyledons</taxon>
        <taxon>Gunneridae</taxon>
        <taxon>Pentapetalae</taxon>
        <taxon>asterids</taxon>
        <taxon>Ericales</taxon>
        <taxon>Theaceae</taxon>
        <taxon>Camellia</taxon>
    </lineage>
</organism>
<evidence type="ECO:0000256" key="1">
    <source>
        <dbReference type="SAM" id="Coils"/>
    </source>
</evidence>
<dbReference type="PANTHER" id="PTHR35730:SF2">
    <property type="entry name" value="KINETOCHORE PROTEIN SPC24 HOMOLOG-RELATED"/>
    <property type="match status" value="1"/>
</dbReference>
<dbReference type="Proteomes" id="UP000306102">
    <property type="component" value="Unassembled WGS sequence"/>
</dbReference>